<dbReference type="Proteomes" id="UP000078492">
    <property type="component" value="Unassembled WGS sequence"/>
</dbReference>
<proteinExistence type="predicted"/>
<evidence type="ECO:0000313" key="2">
    <source>
        <dbReference type="EMBL" id="KYN22036.1"/>
    </source>
</evidence>
<feature type="chain" id="PRO_5007582553" evidence="1">
    <location>
        <begin position="23"/>
        <end position="155"/>
    </location>
</feature>
<feature type="signal peptide" evidence="1">
    <location>
        <begin position="1"/>
        <end position="22"/>
    </location>
</feature>
<protein>
    <submittedName>
        <fullName evidence="2">Uncharacterized protein</fullName>
    </submittedName>
</protein>
<evidence type="ECO:0000313" key="3">
    <source>
        <dbReference type="Proteomes" id="UP000078492"/>
    </source>
</evidence>
<reference evidence="2 3" key="1">
    <citation type="submission" date="2015-09" db="EMBL/GenBank/DDBJ databases">
        <title>Trachymyrmex cornetzi WGS genome.</title>
        <authorList>
            <person name="Nygaard S."/>
            <person name="Hu H."/>
            <person name="Boomsma J."/>
            <person name="Zhang G."/>
        </authorList>
    </citation>
    <scope>NUCLEOTIDE SEQUENCE [LARGE SCALE GENOMIC DNA]</scope>
    <source>
        <strain evidence="2">Tcor2-1</strain>
        <tissue evidence="2">Whole body</tissue>
    </source>
</reference>
<keyword evidence="1" id="KW-0732">Signal</keyword>
<dbReference type="EMBL" id="KQ979275">
    <property type="protein sequence ID" value="KYN22036.1"/>
    <property type="molecule type" value="Genomic_DNA"/>
</dbReference>
<gene>
    <name evidence="2" type="ORF">ALC57_05578</name>
</gene>
<accession>A0A151JAG0</accession>
<organism evidence="2 3">
    <name type="scientific">Trachymyrmex cornetzi</name>
    <dbReference type="NCBI Taxonomy" id="471704"/>
    <lineage>
        <taxon>Eukaryota</taxon>
        <taxon>Metazoa</taxon>
        <taxon>Ecdysozoa</taxon>
        <taxon>Arthropoda</taxon>
        <taxon>Hexapoda</taxon>
        <taxon>Insecta</taxon>
        <taxon>Pterygota</taxon>
        <taxon>Neoptera</taxon>
        <taxon>Endopterygota</taxon>
        <taxon>Hymenoptera</taxon>
        <taxon>Apocrita</taxon>
        <taxon>Aculeata</taxon>
        <taxon>Formicoidea</taxon>
        <taxon>Formicidae</taxon>
        <taxon>Myrmicinae</taxon>
        <taxon>Trachymyrmex</taxon>
    </lineage>
</organism>
<keyword evidence="3" id="KW-1185">Reference proteome</keyword>
<name>A0A151JAG0_9HYME</name>
<dbReference type="AlphaFoldDB" id="A0A151JAG0"/>
<evidence type="ECO:0000256" key="1">
    <source>
        <dbReference type="SAM" id="SignalP"/>
    </source>
</evidence>
<sequence>MELHVLITIAAKLCCLVNLSHDDNTALSNADMTSPSAGLAPAAHLRRCTALEMRFCCCSRASHTRDCKFDNFAAFFRNSSMKDIFVQPMISCLLKLKSLKTDPDYLGALLRQSSNLFPSPSAFQSAIQRTPLRKDRAREQSPLQAQIYHLPTQLL</sequence>